<dbReference type="RefSeq" id="WP_154743269.1">
    <property type="nucleotide sequence ID" value="NZ_JBHSTG010000001.1"/>
</dbReference>
<comment type="caution">
    <text evidence="2">The sequence shown here is derived from an EMBL/GenBank/DDBJ whole genome shotgun (WGS) entry which is preliminary data.</text>
</comment>
<proteinExistence type="predicted"/>
<evidence type="ECO:0000313" key="3">
    <source>
        <dbReference type="Proteomes" id="UP000431485"/>
    </source>
</evidence>
<evidence type="ECO:0000313" key="2">
    <source>
        <dbReference type="EMBL" id="MTD19557.1"/>
    </source>
</evidence>
<protein>
    <submittedName>
        <fullName evidence="2">Uncharacterized protein</fullName>
    </submittedName>
</protein>
<name>A0A7X2UYX3_9PSED</name>
<dbReference type="EMBL" id="WLYI01000012">
    <property type="protein sequence ID" value="MTD19557.1"/>
    <property type="molecule type" value="Genomic_DNA"/>
</dbReference>
<organism evidence="2 3">
    <name type="scientific">Pseudomonas karstica</name>
    <dbReference type="NCBI Taxonomy" id="1055468"/>
    <lineage>
        <taxon>Bacteria</taxon>
        <taxon>Pseudomonadati</taxon>
        <taxon>Pseudomonadota</taxon>
        <taxon>Gammaproteobacteria</taxon>
        <taxon>Pseudomonadales</taxon>
        <taxon>Pseudomonadaceae</taxon>
        <taxon>Pseudomonas</taxon>
    </lineage>
</organism>
<keyword evidence="1" id="KW-0812">Transmembrane</keyword>
<dbReference type="OrthoDB" id="9825751at2"/>
<keyword evidence="1" id="KW-0472">Membrane</keyword>
<reference evidence="2 3" key="1">
    <citation type="submission" date="2019-11" db="EMBL/GenBank/DDBJ databases">
        <title>Pseudmonas karstica sp. nov. and Pseudomonas spelaei sp. nov. from caves.</title>
        <authorList>
            <person name="Zeman M."/>
        </authorList>
    </citation>
    <scope>NUCLEOTIDE SEQUENCE [LARGE SCALE GENOMIC DNA]</scope>
    <source>
        <strain evidence="2 3">CCM 7891</strain>
    </source>
</reference>
<feature type="transmembrane region" description="Helical" evidence="1">
    <location>
        <begin position="21"/>
        <end position="44"/>
    </location>
</feature>
<keyword evidence="3" id="KW-1185">Reference proteome</keyword>
<gene>
    <name evidence="2" type="ORF">GIR22_10465</name>
</gene>
<evidence type="ECO:0000256" key="1">
    <source>
        <dbReference type="SAM" id="Phobius"/>
    </source>
</evidence>
<keyword evidence="1" id="KW-1133">Transmembrane helix</keyword>
<accession>A0A7X2UYX3</accession>
<sequence>MDQVSPKMVSRRRGRLELLQIKVGIAASLLSIVTLACVAGWTIWVTHYVKRESEMTTLMLKEMTQKTDLSPHVGTVLATKLTTAEGGGSLVEVGVTLSNQGNDIARMNLGQRVLSIVKVQRFDSGLPVYGPAWDVAAARYDGMSSALLVFPYLDIGPSESYELKYMVRLDEPGLYLVRFLSRMKSDHIDRHKLRMNTPALIEYSTGADAFITVP</sequence>
<dbReference type="AlphaFoldDB" id="A0A7X2UYX3"/>
<dbReference type="Proteomes" id="UP000431485">
    <property type="component" value="Unassembled WGS sequence"/>
</dbReference>